<dbReference type="InterPro" id="IPR041116">
    <property type="entry name" value="SLATT_3"/>
</dbReference>
<dbReference type="InterPro" id="IPR040884">
    <property type="entry name" value="SLATT_1"/>
</dbReference>
<comment type="caution">
    <text evidence="4">The sequence shown here is derived from an EMBL/GenBank/DDBJ whole genome shotgun (WGS) entry which is preliminary data.</text>
</comment>
<feature type="transmembrane region" description="Helical" evidence="1">
    <location>
        <begin position="53"/>
        <end position="72"/>
    </location>
</feature>
<keyword evidence="1" id="KW-0472">Membrane</keyword>
<accession>A0AAI9KRX9</accession>
<evidence type="ECO:0008006" key="6">
    <source>
        <dbReference type="Google" id="ProtNLM"/>
    </source>
</evidence>
<protein>
    <recommendedName>
        <fullName evidence="6">DUF4231 domain-containing protein</fullName>
    </recommendedName>
</protein>
<feature type="domain" description="SMODS and SLOG-associating 2TM effector" evidence="3">
    <location>
        <begin position="8"/>
        <end position="160"/>
    </location>
</feature>
<gene>
    <name evidence="4" type="ORF">KAM348_13260</name>
</gene>
<evidence type="ECO:0000313" key="4">
    <source>
        <dbReference type="EMBL" id="GJA53903.1"/>
    </source>
</evidence>
<name>A0AAI9KRX9_AERCA</name>
<dbReference type="Proteomes" id="UP000887009">
    <property type="component" value="Unassembled WGS sequence"/>
</dbReference>
<keyword evidence="1" id="KW-0812">Transmembrane</keyword>
<dbReference type="Pfam" id="PF18184">
    <property type="entry name" value="SLATT_3"/>
    <property type="match status" value="1"/>
</dbReference>
<dbReference type="Pfam" id="PF18181">
    <property type="entry name" value="SLATT_1"/>
    <property type="match status" value="1"/>
</dbReference>
<evidence type="ECO:0000256" key="1">
    <source>
        <dbReference type="SAM" id="Phobius"/>
    </source>
</evidence>
<dbReference type="NCBIfam" id="NF033634">
    <property type="entry name" value="SLATT_1"/>
    <property type="match status" value="1"/>
</dbReference>
<feature type="domain" description="SMODS and SLOG-associating 2TM effector" evidence="2">
    <location>
        <begin position="163"/>
        <end position="285"/>
    </location>
</feature>
<sequence>MFMNLTYPSLYKVADAASLSAQKLHLRLTVVHAFLLILGTAMAVKSVPTKEYSLLVALVFFAALGLSIFLGVKKYEKNWYNGRAVAESIKTSTWRYSMRAAPFENAESVQTTKSEFRNLLNSILRTNRELGDYIGEHQDTNDQITSEMDLIRALSIEERKSYYLSHRIDQQRLWYTVKAAYNKKMQRIWFSAVVISQALAVACVLARIAYPDWVYWPTDTLVLIASFCISWTQLKKFNELSSAYSLTAQEIGIIRGQSEVVATEKALSEFVNNAELAFSREHTQWVARQDT</sequence>
<dbReference type="NCBIfam" id="NF033610">
    <property type="entry name" value="SLATT_3"/>
    <property type="match status" value="1"/>
</dbReference>
<proteinExistence type="predicted"/>
<organism evidence="4 5">
    <name type="scientific">Aeromonas caviae</name>
    <name type="common">Aeromonas punctata</name>
    <dbReference type="NCBI Taxonomy" id="648"/>
    <lineage>
        <taxon>Bacteria</taxon>
        <taxon>Pseudomonadati</taxon>
        <taxon>Pseudomonadota</taxon>
        <taxon>Gammaproteobacteria</taxon>
        <taxon>Aeromonadales</taxon>
        <taxon>Aeromonadaceae</taxon>
        <taxon>Aeromonas</taxon>
    </lineage>
</organism>
<feature type="transmembrane region" description="Helical" evidence="1">
    <location>
        <begin position="214"/>
        <end position="232"/>
    </location>
</feature>
<evidence type="ECO:0000259" key="2">
    <source>
        <dbReference type="Pfam" id="PF18181"/>
    </source>
</evidence>
<reference evidence="4" key="1">
    <citation type="submission" date="2021-07" db="EMBL/GenBank/DDBJ databases">
        <title>Draft genome sequence of carbapenem-resistant Aeromonas spp. in Japan.</title>
        <authorList>
            <person name="Maehana S."/>
            <person name="Suzuki M."/>
            <person name="Kitasato H."/>
        </authorList>
    </citation>
    <scope>NUCLEOTIDE SEQUENCE</scope>
    <source>
        <strain evidence="4">KAM348</strain>
    </source>
</reference>
<feature type="transmembrane region" description="Helical" evidence="1">
    <location>
        <begin position="188"/>
        <end position="208"/>
    </location>
</feature>
<dbReference type="AlphaFoldDB" id="A0AAI9KRX9"/>
<dbReference type="EMBL" id="BPNL01000011">
    <property type="protein sequence ID" value="GJA53903.1"/>
    <property type="molecule type" value="Genomic_DNA"/>
</dbReference>
<evidence type="ECO:0000313" key="5">
    <source>
        <dbReference type="Proteomes" id="UP000887009"/>
    </source>
</evidence>
<keyword evidence="1" id="KW-1133">Transmembrane helix</keyword>
<evidence type="ECO:0000259" key="3">
    <source>
        <dbReference type="Pfam" id="PF18184"/>
    </source>
</evidence>